<keyword evidence="3" id="KW-1185">Reference proteome</keyword>
<reference evidence="2 3" key="1">
    <citation type="submission" date="2024-11" db="EMBL/GenBank/DDBJ databases">
        <title>Chromosome-level genome assembly of the freshwater bivalve Anodonta woodiana.</title>
        <authorList>
            <person name="Chen X."/>
        </authorList>
    </citation>
    <scope>NUCLEOTIDE SEQUENCE [LARGE SCALE GENOMIC DNA]</scope>
    <source>
        <strain evidence="2">MN2024</strain>
        <tissue evidence="2">Gills</tissue>
    </source>
</reference>
<sequence length="224" mass="24835">NDQEETDPEQKSPAHSNESMSSDEELPEFSGSTVLHNKICTEGELHEKDNLSVKPYLHSIFGNSQEICSTGKQLVEESSASSVEQTLSTSNVSLKKTVDSVKPGTSKAITRDTFSIVINDDDDDDGTIPMAPILSSSRGIKRKQKMCSSGAEKKQVGLKRVEPKPISTDHDIQIESQIKIHSKIRFLEPTIKKQKLDWEMGQEEMDIIQNYSAPDDVIILSDSD</sequence>
<feature type="region of interest" description="Disordered" evidence="1">
    <location>
        <begin position="1"/>
        <end position="34"/>
    </location>
</feature>
<evidence type="ECO:0000313" key="3">
    <source>
        <dbReference type="Proteomes" id="UP001634394"/>
    </source>
</evidence>
<organism evidence="2 3">
    <name type="scientific">Sinanodonta woodiana</name>
    <name type="common">Chinese pond mussel</name>
    <name type="synonym">Anodonta woodiana</name>
    <dbReference type="NCBI Taxonomy" id="1069815"/>
    <lineage>
        <taxon>Eukaryota</taxon>
        <taxon>Metazoa</taxon>
        <taxon>Spiralia</taxon>
        <taxon>Lophotrochozoa</taxon>
        <taxon>Mollusca</taxon>
        <taxon>Bivalvia</taxon>
        <taxon>Autobranchia</taxon>
        <taxon>Heteroconchia</taxon>
        <taxon>Palaeoheterodonta</taxon>
        <taxon>Unionida</taxon>
        <taxon>Unionoidea</taxon>
        <taxon>Unionidae</taxon>
        <taxon>Unioninae</taxon>
        <taxon>Sinanodonta</taxon>
    </lineage>
</organism>
<name>A0ABD3WGF3_SINWO</name>
<dbReference type="Proteomes" id="UP001634394">
    <property type="component" value="Unassembled WGS sequence"/>
</dbReference>
<proteinExistence type="predicted"/>
<evidence type="ECO:0000313" key="2">
    <source>
        <dbReference type="EMBL" id="KAL3871798.1"/>
    </source>
</evidence>
<protein>
    <submittedName>
        <fullName evidence="2">Uncharacterized protein</fullName>
    </submittedName>
</protein>
<comment type="caution">
    <text evidence="2">The sequence shown here is derived from an EMBL/GenBank/DDBJ whole genome shotgun (WGS) entry which is preliminary data.</text>
</comment>
<feature type="non-terminal residue" evidence="2">
    <location>
        <position position="1"/>
    </location>
</feature>
<gene>
    <name evidence="2" type="ORF">ACJMK2_039770</name>
</gene>
<dbReference type="EMBL" id="JBJQND010000007">
    <property type="protein sequence ID" value="KAL3871798.1"/>
    <property type="molecule type" value="Genomic_DNA"/>
</dbReference>
<accession>A0ABD3WGF3</accession>
<evidence type="ECO:0000256" key="1">
    <source>
        <dbReference type="SAM" id="MobiDB-lite"/>
    </source>
</evidence>
<dbReference type="AlphaFoldDB" id="A0ABD3WGF3"/>